<dbReference type="GO" id="GO:0005254">
    <property type="term" value="F:chloride channel activity"/>
    <property type="evidence" value="ECO:0007669"/>
    <property type="project" value="InterPro"/>
</dbReference>
<dbReference type="EMBL" id="FOKV01000008">
    <property type="protein sequence ID" value="SFC73018.1"/>
    <property type="molecule type" value="Genomic_DNA"/>
</dbReference>
<evidence type="ECO:0000256" key="9">
    <source>
        <dbReference type="SAM" id="Phobius"/>
    </source>
</evidence>
<proteinExistence type="inferred from homology"/>
<feature type="transmembrane region" description="Helical" evidence="9">
    <location>
        <begin position="39"/>
        <end position="62"/>
    </location>
</feature>
<dbReference type="Pfam" id="PF25539">
    <property type="entry name" value="Bestrophin_2"/>
    <property type="match status" value="1"/>
</dbReference>
<dbReference type="GO" id="GO:0005886">
    <property type="term" value="C:plasma membrane"/>
    <property type="evidence" value="ECO:0007669"/>
    <property type="project" value="UniProtKB-SubCell"/>
</dbReference>
<keyword evidence="7 9" id="KW-0472">Membrane</keyword>
<comment type="similarity">
    <text evidence="8">Belongs to the anion channel-forming bestrophin (TC 1.A.46) family.</text>
</comment>
<sequence length="303" mass="35237">MLISNKVSISSVIEGSWTYFLIDFFTCSITFALSEYFNIINIPIPALLPTILGTALAFFIGFNNNQAYDRWWEARKIWGGLVNDSRTWARQLLFLKIDKTEFNTEDRSFIEVLIRRHIGFVYALNRGLRKSKDVDYLNFLSDDDYEYLRQESNKANAVLNLQTRDLNIWYKNGKIDGFQFMQLNQMLINFCDHMGKSERIANTVFPTTYNYYTRIFVWIFIICATLVTAETIGIWSVVFGTLIGYVFLTIHKIGVSLLNPFEMLPTGVPLNLISRTIEINLLEMLRDKDIPEQVKSVNDEYVL</sequence>
<evidence type="ECO:0000256" key="8">
    <source>
        <dbReference type="ARBA" id="ARBA00034708"/>
    </source>
</evidence>
<keyword evidence="2" id="KW-0813">Transport</keyword>
<evidence type="ECO:0000256" key="7">
    <source>
        <dbReference type="ARBA" id="ARBA00023136"/>
    </source>
</evidence>
<keyword evidence="6" id="KW-0406">Ion transport</keyword>
<dbReference type="InterPro" id="IPR044669">
    <property type="entry name" value="YneE/VCCN1/2-like"/>
</dbReference>
<comment type="subcellular location">
    <subcellularLocation>
        <location evidence="1">Cell membrane</location>
        <topology evidence="1">Multi-pass membrane protein</topology>
    </subcellularLocation>
</comment>
<reference evidence="11" key="1">
    <citation type="submission" date="2016-10" db="EMBL/GenBank/DDBJ databases">
        <authorList>
            <person name="Varghese N."/>
            <person name="Submissions S."/>
        </authorList>
    </citation>
    <scope>NUCLEOTIDE SEQUENCE [LARGE SCALE GENOMIC DNA]</scope>
    <source>
        <strain evidence="11">DSM 24499</strain>
    </source>
</reference>
<dbReference type="PANTHER" id="PTHR33281:SF19">
    <property type="entry name" value="VOLTAGE-DEPENDENT ANION CHANNEL-FORMING PROTEIN YNEE"/>
    <property type="match status" value="1"/>
</dbReference>
<evidence type="ECO:0000256" key="6">
    <source>
        <dbReference type="ARBA" id="ARBA00023065"/>
    </source>
</evidence>
<evidence type="ECO:0000313" key="10">
    <source>
        <dbReference type="EMBL" id="SFC73018.1"/>
    </source>
</evidence>
<protein>
    <submittedName>
        <fullName evidence="10">Putative membrane protein</fullName>
    </submittedName>
</protein>
<organism evidence="10 11">
    <name type="scientific">Zunongwangia mangrovi</name>
    <dbReference type="NCBI Taxonomy" id="1334022"/>
    <lineage>
        <taxon>Bacteria</taxon>
        <taxon>Pseudomonadati</taxon>
        <taxon>Bacteroidota</taxon>
        <taxon>Flavobacteriia</taxon>
        <taxon>Flavobacteriales</taxon>
        <taxon>Flavobacteriaceae</taxon>
        <taxon>Zunongwangia</taxon>
    </lineage>
</organism>
<feature type="transmembrane region" description="Helical" evidence="9">
    <location>
        <begin position="12"/>
        <end position="33"/>
    </location>
</feature>
<dbReference type="AlphaFoldDB" id="A0A1I1LPZ0"/>
<dbReference type="PANTHER" id="PTHR33281">
    <property type="entry name" value="UPF0187 PROTEIN YNEE"/>
    <property type="match status" value="1"/>
</dbReference>
<keyword evidence="4 9" id="KW-0812">Transmembrane</keyword>
<evidence type="ECO:0000313" key="11">
    <source>
        <dbReference type="Proteomes" id="UP000199438"/>
    </source>
</evidence>
<keyword evidence="11" id="KW-1185">Reference proteome</keyword>
<name>A0A1I1LPZ0_9FLAO</name>
<keyword evidence="5 9" id="KW-1133">Transmembrane helix</keyword>
<dbReference type="Proteomes" id="UP000199438">
    <property type="component" value="Unassembled WGS sequence"/>
</dbReference>
<evidence type="ECO:0000256" key="4">
    <source>
        <dbReference type="ARBA" id="ARBA00022692"/>
    </source>
</evidence>
<evidence type="ECO:0000256" key="5">
    <source>
        <dbReference type="ARBA" id="ARBA00022989"/>
    </source>
</evidence>
<evidence type="ECO:0000256" key="3">
    <source>
        <dbReference type="ARBA" id="ARBA00022475"/>
    </source>
</evidence>
<evidence type="ECO:0000256" key="2">
    <source>
        <dbReference type="ARBA" id="ARBA00022448"/>
    </source>
</evidence>
<dbReference type="RefSeq" id="WP_092543994.1">
    <property type="nucleotide sequence ID" value="NZ_FOKV01000008.1"/>
</dbReference>
<dbReference type="OrthoDB" id="445589at2"/>
<gene>
    <name evidence="10" type="ORF">SAMN04487907_10819</name>
</gene>
<feature type="transmembrane region" description="Helical" evidence="9">
    <location>
        <begin position="215"/>
        <end position="248"/>
    </location>
</feature>
<accession>A0A1I1LPZ0</accession>
<keyword evidence="3" id="KW-1003">Cell membrane</keyword>
<evidence type="ECO:0000256" key="1">
    <source>
        <dbReference type="ARBA" id="ARBA00004651"/>
    </source>
</evidence>